<evidence type="ECO:0000313" key="3">
    <source>
        <dbReference type="EMBL" id="TCT19486.1"/>
    </source>
</evidence>
<dbReference type="InterPro" id="IPR024402">
    <property type="entry name" value="DUF2726"/>
</dbReference>
<dbReference type="EMBL" id="SMAO01000008">
    <property type="protein sequence ID" value="TCT19486.1"/>
    <property type="molecule type" value="Genomic_DNA"/>
</dbReference>
<dbReference type="AlphaFoldDB" id="A0A4R3MVF2"/>
<organism evidence="3 4">
    <name type="scientific">Thiobaca trueperi</name>
    <dbReference type="NCBI Taxonomy" id="127458"/>
    <lineage>
        <taxon>Bacteria</taxon>
        <taxon>Pseudomonadati</taxon>
        <taxon>Pseudomonadota</taxon>
        <taxon>Gammaproteobacteria</taxon>
        <taxon>Chromatiales</taxon>
        <taxon>Chromatiaceae</taxon>
        <taxon>Thiobaca</taxon>
    </lineage>
</organism>
<accession>A0A4R3MVF2</accession>
<comment type="caution">
    <text evidence="3">The sequence shown here is derived from an EMBL/GenBank/DDBJ whole genome shotgun (WGS) entry which is preliminary data.</text>
</comment>
<dbReference type="OrthoDB" id="5782056at2"/>
<dbReference type="Proteomes" id="UP000295717">
    <property type="component" value="Unassembled WGS sequence"/>
</dbReference>
<reference evidence="3 4" key="1">
    <citation type="submission" date="2019-03" db="EMBL/GenBank/DDBJ databases">
        <title>Genomic Encyclopedia of Type Strains, Phase IV (KMG-IV): sequencing the most valuable type-strain genomes for metagenomic binning, comparative biology and taxonomic classification.</title>
        <authorList>
            <person name="Goeker M."/>
        </authorList>
    </citation>
    <scope>NUCLEOTIDE SEQUENCE [LARGE SCALE GENOMIC DNA]</scope>
    <source>
        <strain evidence="3 4">DSM 13587</strain>
    </source>
</reference>
<feature type="region of interest" description="Disordered" evidence="1">
    <location>
        <begin position="187"/>
        <end position="236"/>
    </location>
</feature>
<name>A0A4R3MVF2_9GAMM</name>
<gene>
    <name evidence="3" type="ORF">EDC35_10893</name>
</gene>
<dbReference type="RefSeq" id="WP_132977998.1">
    <property type="nucleotide sequence ID" value="NZ_SMAO01000008.1"/>
</dbReference>
<evidence type="ECO:0000313" key="4">
    <source>
        <dbReference type="Proteomes" id="UP000295717"/>
    </source>
</evidence>
<feature type="compositionally biased region" description="Basic and acidic residues" evidence="1">
    <location>
        <begin position="188"/>
        <end position="198"/>
    </location>
</feature>
<evidence type="ECO:0000256" key="1">
    <source>
        <dbReference type="SAM" id="MobiDB-lite"/>
    </source>
</evidence>
<dbReference type="Pfam" id="PF10881">
    <property type="entry name" value="DUF2726"/>
    <property type="match status" value="1"/>
</dbReference>
<evidence type="ECO:0000259" key="2">
    <source>
        <dbReference type="Pfam" id="PF10881"/>
    </source>
</evidence>
<protein>
    <submittedName>
        <fullName evidence="3">Uncharacterized protein DUF2726</fullName>
    </submittedName>
</protein>
<proteinExistence type="predicted"/>
<sequence>MEHLYFLLGLAAIVLLAFLLSLRRSLSKRFRFPYLADRTLFTPAQRAFQAVLEQAVGKTYRVYGRVRVADIIDVRPRMPRRDRERAYERLGEHCFDFVVCRPDTSAIACAINLVPRSRLRKSLPRDRLDRICAAAQLPFVRFRESDHYVLPDVQERIAAAMQLRVTDAKHDEIPFDEAADALHQLSGEIRETDREPRLQSRRAPLSLHKPASATVQDRDGIDEGPVFKFDGELDDR</sequence>
<keyword evidence="4" id="KW-1185">Reference proteome</keyword>
<feature type="domain" description="DUF2726" evidence="2">
    <location>
        <begin position="38"/>
        <end position="159"/>
    </location>
</feature>